<dbReference type="OrthoDB" id="5297879at2"/>
<comment type="similarity">
    <text evidence="2">Belongs to the histone-like protein H-NS family.</text>
</comment>
<feature type="coiled-coil region" evidence="5">
    <location>
        <begin position="5"/>
        <end position="32"/>
    </location>
</feature>
<name>A0A2U8FZ40_9BURK</name>
<evidence type="ECO:0000256" key="5">
    <source>
        <dbReference type="SAM" id="Coils"/>
    </source>
</evidence>
<keyword evidence="4" id="KW-0238">DNA-binding</keyword>
<keyword evidence="5" id="KW-0175">Coiled coil</keyword>
<evidence type="ECO:0000259" key="7">
    <source>
        <dbReference type="SMART" id="SM00528"/>
    </source>
</evidence>
<gene>
    <name evidence="8" type="ORF">DEH84_17980</name>
</gene>
<feature type="compositionally biased region" description="Low complexity" evidence="6">
    <location>
        <begin position="56"/>
        <end position="65"/>
    </location>
</feature>
<dbReference type="Gene3D" id="4.10.430.10">
    <property type="entry name" value="Histone-like protein H-NS, C-terminal domain"/>
    <property type="match status" value="1"/>
</dbReference>
<evidence type="ECO:0000313" key="9">
    <source>
        <dbReference type="Proteomes" id="UP000244892"/>
    </source>
</evidence>
<dbReference type="InterPro" id="IPR037150">
    <property type="entry name" value="H-NS_C_dom_sf"/>
</dbReference>
<reference evidence="8 9" key="1">
    <citation type="submission" date="2018-05" db="EMBL/GenBank/DDBJ databases">
        <title>complete genome sequence of Aquabacterium olei NBRC 110486.</title>
        <authorList>
            <person name="Tang B."/>
            <person name="Chang J."/>
            <person name="Zhang L."/>
            <person name="Yang H."/>
        </authorList>
    </citation>
    <scope>NUCLEOTIDE SEQUENCE [LARGE SCALE GENOMIC DNA]</scope>
    <source>
        <strain evidence="8 9">NBRC 110486</strain>
        <plasmid evidence="9">Plasmid ptb101</plasmid>
    </source>
</reference>
<accession>A0A2U8FZ40</accession>
<dbReference type="PANTHER" id="PTHR38097">
    <property type="match status" value="1"/>
</dbReference>
<evidence type="ECO:0000256" key="4">
    <source>
        <dbReference type="ARBA" id="ARBA00023125"/>
    </source>
</evidence>
<dbReference type="EMBL" id="CP029211">
    <property type="protein sequence ID" value="AWI55674.1"/>
    <property type="molecule type" value="Genomic_DNA"/>
</dbReference>
<dbReference type="SMART" id="SM00528">
    <property type="entry name" value="HNS"/>
    <property type="match status" value="1"/>
</dbReference>
<geneLocation type="plasmid" evidence="9">
    <name>ptb101</name>
</geneLocation>
<feature type="domain" description="DNA-binding protein H-NS-like C-terminal" evidence="7">
    <location>
        <begin position="58"/>
        <end position="102"/>
    </location>
</feature>
<keyword evidence="8" id="KW-0614">Plasmid</keyword>
<dbReference type="KEGG" id="aon:DEH84_17980"/>
<dbReference type="GO" id="GO:0003677">
    <property type="term" value="F:DNA binding"/>
    <property type="evidence" value="ECO:0007669"/>
    <property type="project" value="UniProtKB-KW"/>
</dbReference>
<protein>
    <submittedName>
        <fullName evidence="8">Histone family protein nucleoid-structuring protein H-NS</fullName>
    </submittedName>
</protein>
<evidence type="ECO:0000256" key="3">
    <source>
        <dbReference type="ARBA" id="ARBA00022490"/>
    </source>
</evidence>
<comment type="subcellular location">
    <subcellularLocation>
        <location evidence="1">Cytoplasm</location>
        <location evidence="1">Nucleoid</location>
    </subcellularLocation>
</comment>
<dbReference type="PANTHER" id="PTHR38097:SF2">
    <property type="entry name" value="DNA-BINDING PROTEIN STPA"/>
    <property type="match status" value="1"/>
</dbReference>
<dbReference type="Proteomes" id="UP000244892">
    <property type="component" value="Plasmid pTB101"/>
</dbReference>
<proteinExistence type="inferred from homology"/>
<dbReference type="GO" id="GO:0009295">
    <property type="term" value="C:nucleoid"/>
    <property type="evidence" value="ECO:0007669"/>
    <property type="project" value="UniProtKB-SubCell"/>
</dbReference>
<dbReference type="Pfam" id="PF00816">
    <property type="entry name" value="Histone_HNS"/>
    <property type="match status" value="1"/>
</dbReference>
<dbReference type="AlphaFoldDB" id="A0A2U8FZ40"/>
<keyword evidence="3" id="KW-0963">Cytoplasm</keyword>
<feature type="region of interest" description="Disordered" evidence="6">
    <location>
        <begin position="56"/>
        <end position="79"/>
    </location>
</feature>
<dbReference type="SUPFAM" id="SSF81273">
    <property type="entry name" value="H-NS histone-like proteins"/>
    <property type="match status" value="1"/>
</dbReference>
<sequence>MSAKKADLLRQAQELEKQIEEAKKAERSAVIVKIRQMLADNGLTVADLASVKTGKTGAGAGSKVAPKYQDPNSGATWSGRGLKPKWVQAALAAGKSLDDLKV</sequence>
<keyword evidence="9" id="KW-1185">Reference proteome</keyword>
<organism evidence="8 9">
    <name type="scientific">Aquabacterium olei</name>
    <dbReference type="NCBI Taxonomy" id="1296669"/>
    <lineage>
        <taxon>Bacteria</taxon>
        <taxon>Pseudomonadati</taxon>
        <taxon>Pseudomonadota</taxon>
        <taxon>Betaproteobacteria</taxon>
        <taxon>Burkholderiales</taxon>
        <taxon>Aquabacterium</taxon>
    </lineage>
</organism>
<dbReference type="InterPro" id="IPR027444">
    <property type="entry name" value="H-NS_C_dom"/>
</dbReference>
<evidence type="ECO:0000256" key="2">
    <source>
        <dbReference type="ARBA" id="ARBA00010610"/>
    </source>
</evidence>
<evidence type="ECO:0000256" key="1">
    <source>
        <dbReference type="ARBA" id="ARBA00004453"/>
    </source>
</evidence>
<evidence type="ECO:0000256" key="6">
    <source>
        <dbReference type="SAM" id="MobiDB-lite"/>
    </source>
</evidence>
<evidence type="ECO:0000313" key="8">
    <source>
        <dbReference type="EMBL" id="AWI55674.1"/>
    </source>
</evidence>